<dbReference type="PROSITE" id="PS00094">
    <property type="entry name" value="C5_MTASE_1"/>
    <property type="match status" value="1"/>
</dbReference>
<keyword evidence="3 6" id="KW-0949">S-adenosyl-L-methionine</keyword>
<feature type="active site" evidence="6">
    <location>
        <position position="80"/>
    </location>
</feature>
<evidence type="ECO:0000256" key="5">
    <source>
        <dbReference type="ARBA" id="ARBA00047422"/>
    </source>
</evidence>
<dbReference type="SUPFAM" id="SSF53335">
    <property type="entry name" value="S-adenosyl-L-methionine-dependent methyltransferases"/>
    <property type="match status" value="1"/>
</dbReference>
<evidence type="ECO:0000313" key="9">
    <source>
        <dbReference type="EMBL" id="PJL34548.1"/>
    </source>
</evidence>
<dbReference type="InterPro" id="IPR029063">
    <property type="entry name" value="SAM-dependent_MTases_sf"/>
</dbReference>
<evidence type="ECO:0000256" key="7">
    <source>
        <dbReference type="RuleBase" id="RU000416"/>
    </source>
</evidence>
<dbReference type="InterPro" id="IPR018117">
    <property type="entry name" value="C5_DNA_meth_AS"/>
</dbReference>
<dbReference type="InterPro" id="IPR050390">
    <property type="entry name" value="C5-Methyltransferase"/>
</dbReference>
<dbReference type="Pfam" id="PF00145">
    <property type="entry name" value="DNA_methylase"/>
    <property type="match status" value="1"/>
</dbReference>
<evidence type="ECO:0000256" key="2">
    <source>
        <dbReference type="ARBA" id="ARBA00022679"/>
    </source>
</evidence>
<dbReference type="GO" id="GO:0032259">
    <property type="term" value="P:methylation"/>
    <property type="evidence" value="ECO:0007669"/>
    <property type="project" value="UniProtKB-KW"/>
</dbReference>
<gene>
    <name evidence="9" type="ORF">B9Y64_05595</name>
</gene>
<dbReference type="PROSITE" id="PS51679">
    <property type="entry name" value="SAM_MT_C5"/>
    <property type="match status" value="1"/>
</dbReference>
<evidence type="ECO:0000256" key="6">
    <source>
        <dbReference type="PROSITE-ProRule" id="PRU01016"/>
    </source>
</evidence>
<reference evidence="9 10" key="1">
    <citation type="journal article" date="2017" name="Front. Microbiol.">
        <title>Double-Face Meets the Bacterial World: The Opportunistic Pathogen Stenotrophomonas maltophilia.</title>
        <authorList>
            <person name="Lira F."/>
            <person name="Berg G."/>
            <person name="Martinez J.L."/>
        </authorList>
    </citation>
    <scope>NUCLEOTIDE SEQUENCE [LARGE SCALE GENOMIC DNA]</scope>
    <source>
        <strain evidence="9 10">EA1</strain>
    </source>
</reference>
<protein>
    <recommendedName>
        <fullName evidence="8">Cytosine-specific methyltransferase</fullName>
        <ecNumber evidence="8">2.1.1.37</ecNumber>
    </recommendedName>
</protein>
<dbReference type="OrthoDB" id="9813719at2"/>
<evidence type="ECO:0000256" key="3">
    <source>
        <dbReference type="ARBA" id="ARBA00022691"/>
    </source>
</evidence>
<dbReference type="GO" id="GO:0003886">
    <property type="term" value="F:DNA (cytosine-5-)-methyltransferase activity"/>
    <property type="evidence" value="ECO:0007669"/>
    <property type="project" value="UniProtKB-EC"/>
</dbReference>
<dbReference type="PROSITE" id="PS00095">
    <property type="entry name" value="C5_MTASE_2"/>
    <property type="match status" value="1"/>
</dbReference>
<accession>A0A2J0UI58</accession>
<dbReference type="Proteomes" id="UP000230167">
    <property type="component" value="Unassembled WGS sequence"/>
</dbReference>
<dbReference type="GO" id="GO:0003677">
    <property type="term" value="F:DNA binding"/>
    <property type="evidence" value="ECO:0007669"/>
    <property type="project" value="TreeGrafter"/>
</dbReference>
<comment type="similarity">
    <text evidence="6 7">Belongs to the class I-like SAM-binding methyltransferase superfamily. C5-methyltransferase family.</text>
</comment>
<dbReference type="GO" id="GO:0009307">
    <property type="term" value="P:DNA restriction-modification system"/>
    <property type="evidence" value="ECO:0007669"/>
    <property type="project" value="UniProtKB-KW"/>
</dbReference>
<evidence type="ECO:0000256" key="1">
    <source>
        <dbReference type="ARBA" id="ARBA00022603"/>
    </source>
</evidence>
<dbReference type="Gene3D" id="3.40.50.150">
    <property type="entry name" value="Vaccinia Virus protein VP39"/>
    <property type="match status" value="1"/>
</dbReference>
<dbReference type="GO" id="GO:0044027">
    <property type="term" value="P:negative regulation of gene expression via chromosomal CpG island methylation"/>
    <property type="evidence" value="ECO:0007669"/>
    <property type="project" value="TreeGrafter"/>
</dbReference>
<dbReference type="Gene3D" id="3.90.120.10">
    <property type="entry name" value="DNA Methylase, subunit A, domain 2"/>
    <property type="match status" value="1"/>
</dbReference>
<organism evidence="9 10">
    <name type="scientific">Stenotrophomonas maltophilia</name>
    <name type="common">Pseudomonas maltophilia</name>
    <name type="synonym">Xanthomonas maltophilia</name>
    <dbReference type="NCBI Taxonomy" id="40324"/>
    <lineage>
        <taxon>Bacteria</taxon>
        <taxon>Pseudomonadati</taxon>
        <taxon>Pseudomonadota</taxon>
        <taxon>Gammaproteobacteria</taxon>
        <taxon>Lysobacterales</taxon>
        <taxon>Lysobacteraceae</taxon>
        <taxon>Stenotrophomonas</taxon>
        <taxon>Stenotrophomonas maltophilia group</taxon>
    </lineage>
</organism>
<dbReference type="AlphaFoldDB" id="A0A2J0UI58"/>
<evidence type="ECO:0000313" key="10">
    <source>
        <dbReference type="Proteomes" id="UP000230167"/>
    </source>
</evidence>
<sequence>MEISCVDLFCGAGGLTHGLRAAGIEVEAGVDLDLACEYPYEINNQGSKFIAANVEELKGRDVVGLFRPGAYSLLAGCAPCQPFSSYSQGRDTTGDRKWGLLRSFGRLVRSVKPDFVTMENVPQLPGHSVFDDFLKAFKGYSVWFDVVNCQDYGVPQSRRRLVLLASKHGKIEMPLPTHSKHEQRTVRDAIGNLPSLRAGAMCEADSMHQSATLSSLNLKRIRQSVPGGTWRDWDQSLLADCHRRDSGKTYPGVYARMEWDKPAPTMTTLCYGYGNGRFGHPIDDRAISLREAALLQTFPGSYKFAPDTEKNNFRVLGRLIGNAVPVRLGEVIGGAIVRHARSLAN</sequence>
<dbReference type="PANTHER" id="PTHR10629:SF52">
    <property type="entry name" value="DNA (CYTOSINE-5)-METHYLTRANSFERASE 1"/>
    <property type="match status" value="1"/>
</dbReference>
<dbReference type="PANTHER" id="PTHR10629">
    <property type="entry name" value="CYTOSINE-SPECIFIC METHYLTRANSFERASE"/>
    <property type="match status" value="1"/>
</dbReference>
<dbReference type="InterPro" id="IPR001525">
    <property type="entry name" value="C5_MeTfrase"/>
</dbReference>
<comment type="caution">
    <text evidence="9">The sequence shown here is derived from an EMBL/GenBank/DDBJ whole genome shotgun (WGS) entry which is preliminary data.</text>
</comment>
<dbReference type="RefSeq" id="WP_100439814.1">
    <property type="nucleotide sequence ID" value="NZ_CBCPIZ010000024.1"/>
</dbReference>
<keyword evidence="4" id="KW-0680">Restriction system</keyword>
<dbReference type="EC" id="2.1.1.37" evidence="8"/>
<dbReference type="PRINTS" id="PR00105">
    <property type="entry name" value="C5METTRFRASE"/>
</dbReference>
<dbReference type="EMBL" id="NEQV01000001">
    <property type="protein sequence ID" value="PJL34548.1"/>
    <property type="molecule type" value="Genomic_DNA"/>
</dbReference>
<keyword evidence="1 6" id="KW-0489">Methyltransferase</keyword>
<keyword evidence="2 6" id="KW-0808">Transferase</keyword>
<name>A0A2J0UI58_STEMA</name>
<dbReference type="InterPro" id="IPR031303">
    <property type="entry name" value="C5_meth_CS"/>
</dbReference>
<dbReference type="NCBIfam" id="TIGR00675">
    <property type="entry name" value="dcm"/>
    <property type="match status" value="1"/>
</dbReference>
<comment type="catalytic activity">
    <reaction evidence="5 8">
        <text>a 2'-deoxycytidine in DNA + S-adenosyl-L-methionine = a 5-methyl-2'-deoxycytidine in DNA + S-adenosyl-L-homocysteine + H(+)</text>
        <dbReference type="Rhea" id="RHEA:13681"/>
        <dbReference type="Rhea" id="RHEA-COMP:11369"/>
        <dbReference type="Rhea" id="RHEA-COMP:11370"/>
        <dbReference type="ChEBI" id="CHEBI:15378"/>
        <dbReference type="ChEBI" id="CHEBI:57856"/>
        <dbReference type="ChEBI" id="CHEBI:59789"/>
        <dbReference type="ChEBI" id="CHEBI:85452"/>
        <dbReference type="ChEBI" id="CHEBI:85454"/>
        <dbReference type="EC" id="2.1.1.37"/>
    </reaction>
</comment>
<evidence type="ECO:0000256" key="4">
    <source>
        <dbReference type="ARBA" id="ARBA00022747"/>
    </source>
</evidence>
<evidence type="ECO:0000256" key="8">
    <source>
        <dbReference type="RuleBase" id="RU000417"/>
    </source>
</evidence>
<proteinExistence type="inferred from homology"/>